<protein>
    <recommendedName>
        <fullName evidence="3">LEM domain-containing protein</fullName>
    </recommendedName>
</protein>
<feature type="compositionally biased region" description="Low complexity" evidence="1">
    <location>
        <begin position="69"/>
        <end position="78"/>
    </location>
</feature>
<dbReference type="GO" id="GO:0003714">
    <property type="term" value="F:transcription corepressor activity"/>
    <property type="evidence" value="ECO:0007669"/>
    <property type="project" value="EnsemblMetazoa"/>
</dbReference>
<dbReference type="InParanoid" id="B4KM70"/>
<dbReference type="GO" id="GO:0060250">
    <property type="term" value="P:germ-line stem-cell niche homeostasis"/>
    <property type="evidence" value="ECO:0007669"/>
    <property type="project" value="EnsemblMetazoa"/>
</dbReference>
<organism evidence="4 5">
    <name type="scientific">Drosophila mojavensis</name>
    <name type="common">Fruit fly</name>
    <dbReference type="NCBI Taxonomy" id="7230"/>
    <lineage>
        <taxon>Eukaryota</taxon>
        <taxon>Metazoa</taxon>
        <taxon>Ecdysozoa</taxon>
        <taxon>Arthropoda</taxon>
        <taxon>Hexapoda</taxon>
        <taxon>Insecta</taxon>
        <taxon>Pterygota</taxon>
        <taxon>Neoptera</taxon>
        <taxon>Endopterygota</taxon>
        <taxon>Diptera</taxon>
        <taxon>Brachycera</taxon>
        <taxon>Muscomorpha</taxon>
        <taxon>Ephydroidea</taxon>
        <taxon>Drosophilidae</taxon>
        <taxon>Drosophila</taxon>
    </lineage>
</organism>
<keyword evidence="2" id="KW-0812">Transmembrane</keyword>
<dbReference type="EMBL" id="CH933808">
    <property type="protein sequence ID" value="EDW08734.1"/>
    <property type="molecule type" value="Genomic_DNA"/>
</dbReference>
<dbReference type="GO" id="GO:0005637">
    <property type="term" value="C:nuclear inner membrane"/>
    <property type="evidence" value="ECO:0007669"/>
    <property type="project" value="EnsemblMetazoa"/>
</dbReference>
<feature type="region of interest" description="Disordered" evidence="1">
    <location>
        <begin position="195"/>
        <end position="227"/>
    </location>
</feature>
<dbReference type="OMA" id="EPRRPTY"/>
<feature type="compositionally biased region" description="Low complexity" evidence="1">
    <location>
        <begin position="299"/>
        <end position="328"/>
    </location>
</feature>
<keyword evidence="5" id="KW-1185">Reference proteome</keyword>
<dbReference type="GO" id="GO:0034399">
    <property type="term" value="C:nuclear periphery"/>
    <property type="evidence" value="ECO:0007669"/>
    <property type="project" value="EnsemblMetazoa"/>
</dbReference>
<accession>B4KM70</accession>
<evidence type="ECO:0000256" key="1">
    <source>
        <dbReference type="SAM" id="MobiDB-lite"/>
    </source>
</evidence>
<dbReference type="KEGG" id="dmo:Dmoj_GI19394"/>
<feature type="transmembrane region" description="Helical" evidence="2">
    <location>
        <begin position="413"/>
        <end position="429"/>
    </location>
</feature>
<sequence length="430" mass="47461">MAETDNLDNLSNAELRARMLAQGLPNIPVTDSSRKVLVKRLRASLGGNAALPAGSPKKSNARRETLQPAAVAAASTTAGQVDKPDGAPVASKARRTIAVNPSDTKEDERRRQQQQQPVSKPQAVPEAVTVVKPVPVKAAPIQSRRISNSERREPPKERIARKPEPIAEEPTVPANQRESDEPLLVNSLIILESDDEEEEQLAQAAQDAEDQYSEHNRQIGSKPKPRSKLMATTVNTHEYVAKPLYPSLQPNPLEQQRLKQVYEDAPSPTQPRATLGATSSINSYDYRPATGRYSNYVSSPAQSYTSASSSAFGYSSSSLRRSPPRTYSNEFSDDAAEEDGQGVKFESDFARNLARLRAERIGERGSSYRRSVPASSIITGGRRSLRQGQDSSLNALARLWQTLDNKYKLKSKLFILIVLLVLFAVYRFYY</sequence>
<evidence type="ECO:0000313" key="5">
    <source>
        <dbReference type="Proteomes" id="UP000009192"/>
    </source>
</evidence>
<dbReference type="GO" id="GO:0005641">
    <property type="term" value="C:nuclear envelope lumen"/>
    <property type="evidence" value="ECO:0007669"/>
    <property type="project" value="EnsemblMetazoa"/>
</dbReference>
<feature type="compositionally biased region" description="Basic and acidic residues" evidence="1">
    <location>
        <begin position="147"/>
        <end position="165"/>
    </location>
</feature>
<dbReference type="GO" id="GO:0030718">
    <property type="term" value="P:germ-line stem cell population maintenance"/>
    <property type="evidence" value="ECO:0007669"/>
    <property type="project" value="EnsemblMetazoa"/>
</dbReference>
<dbReference type="eggNOG" id="ENOG502TAEI">
    <property type="taxonomic scope" value="Eukaryota"/>
</dbReference>
<name>B4KM70_DROMO</name>
<dbReference type="InterPro" id="IPR011015">
    <property type="entry name" value="LEM/LEM-like_dom_sf"/>
</dbReference>
<feature type="domain" description="LEM" evidence="3">
    <location>
        <begin position="4"/>
        <end position="48"/>
    </location>
</feature>
<dbReference type="SUPFAM" id="SSF63451">
    <property type="entry name" value="LEM domain"/>
    <property type="match status" value="1"/>
</dbReference>
<dbReference type="PhylomeDB" id="B4KM70"/>
<feature type="region of interest" description="Disordered" evidence="1">
    <location>
        <begin position="47"/>
        <end position="179"/>
    </location>
</feature>
<dbReference type="SMART" id="SM00540">
    <property type="entry name" value="LEM"/>
    <property type="match status" value="1"/>
</dbReference>
<proteinExistence type="predicted"/>
<dbReference type="CDD" id="cd12934">
    <property type="entry name" value="LEM"/>
    <property type="match status" value="1"/>
</dbReference>
<dbReference type="Proteomes" id="UP000009192">
    <property type="component" value="Unassembled WGS sequence"/>
</dbReference>
<dbReference type="Pfam" id="PF03020">
    <property type="entry name" value="LEM"/>
    <property type="match status" value="1"/>
</dbReference>
<evidence type="ECO:0000313" key="4">
    <source>
        <dbReference type="EMBL" id="EDW08734.1"/>
    </source>
</evidence>
<gene>
    <name evidence="4" type="primary">Dmoj\GI19394</name>
    <name evidence="4" type="ORF">Dmoj_GI19394</name>
</gene>
<dbReference type="GO" id="GO:0030513">
    <property type="term" value="P:positive regulation of BMP signaling pathway"/>
    <property type="evidence" value="ECO:0007669"/>
    <property type="project" value="EnsemblMetazoa"/>
</dbReference>
<dbReference type="HOGENOM" id="CLU_652607_0_0_1"/>
<evidence type="ECO:0000259" key="3">
    <source>
        <dbReference type="PROSITE" id="PS50954"/>
    </source>
</evidence>
<evidence type="ECO:0000256" key="2">
    <source>
        <dbReference type="SAM" id="Phobius"/>
    </source>
</evidence>
<keyword evidence="2" id="KW-1133">Transmembrane helix</keyword>
<dbReference type="PROSITE" id="PS50954">
    <property type="entry name" value="LEM"/>
    <property type="match status" value="1"/>
</dbReference>
<dbReference type="OrthoDB" id="8068829at2759"/>
<dbReference type="GO" id="GO:0140297">
    <property type="term" value="F:DNA-binding transcription factor binding"/>
    <property type="evidence" value="ECO:0007669"/>
    <property type="project" value="EnsemblMetazoa"/>
</dbReference>
<dbReference type="AlphaFoldDB" id="B4KM70"/>
<dbReference type="FunCoup" id="B4KM70">
    <property type="interactions" value="3"/>
</dbReference>
<keyword evidence="2" id="KW-0472">Membrane</keyword>
<feature type="compositionally biased region" description="Low complexity" evidence="1">
    <location>
        <begin position="123"/>
        <end position="140"/>
    </location>
</feature>
<feature type="region of interest" description="Disordered" evidence="1">
    <location>
        <begin position="299"/>
        <end position="339"/>
    </location>
</feature>
<reference evidence="4 5" key="1">
    <citation type="journal article" date="2007" name="Nature">
        <title>Evolution of genes and genomes on the Drosophila phylogeny.</title>
        <authorList>
            <consortium name="Drosophila 12 Genomes Consortium"/>
            <person name="Clark A.G."/>
            <person name="Eisen M.B."/>
            <person name="Smith D.R."/>
            <person name="Bergman C.M."/>
            <person name="Oliver B."/>
            <person name="Markow T.A."/>
            <person name="Kaufman T.C."/>
            <person name="Kellis M."/>
            <person name="Gelbart W."/>
            <person name="Iyer V.N."/>
            <person name="Pollard D.A."/>
            <person name="Sackton T.B."/>
            <person name="Larracuente A.M."/>
            <person name="Singh N.D."/>
            <person name="Abad J.P."/>
            <person name="Abt D.N."/>
            <person name="Adryan B."/>
            <person name="Aguade M."/>
            <person name="Akashi H."/>
            <person name="Anderson W.W."/>
            <person name="Aquadro C.F."/>
            <person name="Ardell D.H."/>
            <person name="Arguello R."/>
            <person name="Artieri C.G."/>
            <person name="Barbash D.A."/>
            <person name="Barker D."/>
            <person name="Barsanti P."/>
            <person name="Batterham P."/>
            <person name="Batzoglou S."/>
            <person name="Begun D."/>
            <person name="Bhutkar A."/>
            <person name="Blanco E."/>
            <person name="Bosak S.A."/>
            <person name="Bradley R.K."/>
            <person name="Brand A.D."/>
            <person name="Brent M.R."/>
            <person name="Brooks A.N."/>
            <person name="Brown R.H."/>
            <person name="Butlin R.K."/>
            <person name="Caggese C."/>
            <person name="Calvi B.R."/>
            <person name="Bernardo de Carvalho A."/>
            <person name="Caspi A."/>
            <person name="Castrezana S."/>
            <person name="Celniker S.E."/>
            <person name="Chang J.L."/>
            <person name="Chapple C."/>
            <person name="Chatterji S."/>
            <person name="Chinwalla A."/>
            <person name="Civetta A."/>
            <person name="Clifton S.W."/>
            <person name="Comeron J.M."/>
            <person name="Costello J.C."/>
            <person name="Coyne J.A."/>
            <person name="Daub J."/>
            <person name="David R.G."/>
            <person name="Delcher A.L."/>
            <person name="Delehaunty K."/>
            <person name="Do C.B."/>
            <person name="Ebling H."/>
            <person name="Edwards K."/>
            <person name="Eickbush T."/>
            <person name="Evans J.D."/>
            <person name="Filipski A."/>
            <person name="Findeiss S."/>
            <person name="Freyhult E."/>
            <person name="Fulton L."/>
            <person name="Fulton R."/>
            <person name="Garcia A.C."/>
            <person name="Gardiner A."/>
            <person name="Garfield D.A."/>
            <person name="Garvin B.E."/>
            <person name="Gibson G."/>
            <person name="Gilbert D."/>
            <person name="Gnerre S."/>
            <person name="Godfrey J."/>
            <person name="Good R."/>
            <person name="Gotea V."/>
            <person name="Gravely B."/>
            <person name="Greenberg A.J."/>
            <person name="Griffiths-Jones S."/>
            <person name="Gross S."/>
            <person name="Guigo R."/>
            <person name="Gustafson E.A."/>
            <person name="Haerty W."/>
            <person name="Hahn M.W."/>
            <person name="Halligan D.L."/>
            <person name="Halpern A.L."/>
            <person name="Halter G.M."/>
            <person name="Han M.V."/>
            <person name="Heger A."/>
            <person name="Hillier L."/>
            <person name="Hinrichs A.S."/>
            <person name="Holmes I."/>
            <person name="Hoskins R.A."/>
            <person name="Hubisz M.J."/>
            <person name="Hultmark D."/>
            <person name="Huntley M.A."/>
            <person name="Jaffe D.B."/>
            <person name="Jagadeeshan S."/>
            <person name="Jeck W.R."/>
            <person name="Johnson J."/>
            <person name="Jones C.D."/>
            <person name="Jordan W.C."/>
            <person name="Karpen G.H."/>
            <person name="Kataoka E."/>
            <person name="Keightley P.D."/>
            <person name="Kheradpour P."/>
            <person name="Kirkness E.F."/>
            <person name="Koerich L.B."/>
            <person name="Kristiansen K."/>
            <person name="Kudrna D."/>
            <person name="Kulathinal R.J."/>
            <person name="Kumar S."/>
            <person name="Kwok R."/>
            <person name="Lander E."/>
            <person name="Langley C.H."/>
            <person name="Lapoint R."/>
            <person name="Lazzaro B.P."/>
            <person name="Lee S.J."/>
            <person name="Levesque L."/>
            <person name="Li R."/>
            <person name="Lin C.F."/>
            <person name="Lin M.F."/>
            <person name="Lindblad-Toh K."/>
            <person name="Llopart A."/>
            <person name="Long M."/>
            <person name="Low L."/>
            <person name="Lozovsky E."/>
            <person name="Lu J."/>
            <person name="Luo M."/>
            <person name="Machado C.A."/>
            <person name="Makalowski W."/>
            <person name="Marzo M."/>
            <person name="Matsuda M."/>
            <person name="Matzkin L."/>
            <person name="McAllister B."/>
            <person name="McBride C.S."/>
            <person name="McKernan B."/>
            <person name="McKernan K."/>
            <person name="Mendez-Lago M."/>
            <person name="Minx P."/>
            <person name="Mollenhauer M.U."/>
            <person name="Montooth K."/>
            <person name="Mount S.M."/>
            <person name="Mu X."/>
            <person name="Myers E."/>
            <person name="Negre B."/>
            <person name="Newfeld S."/>
            <person name="Nielsen R."/>
            <person name="Noor M.A."/>
            <person name="O'Grady P."/>
            <person name="Pachter L."/>
            <person name="Papaceit M."/>
            <person name="Parisi M.J."/>
            <person name="Parisi M."/>
            <person name="Parts L."/>
            <person name="Pedersen J.S."/>
            <person name="Pesole G."/>
            <person name="Phillippy A.M."/>
            <person name="Ponting C.P."/>
            <person name="Pop M."/>
            <person name="Porcelli D."/>
            <person name="Powell J.R."/>
            <person name="Prohaska S."/>
            <person name="Pruitt K."/>
            <person name="Puig M."/>
            <person name="Quesneville H."/>
            <person name="Ram K.R."/>
            <person name="Rand D."/>
            <person name="Rasmussen M.D."/>
            <person name="Reed L.K."/>
            <person name="Reenan R."/>
            <person name="Reily A."/>
            <person name="Remington K.A."/>
            <person name="Rieger T.T."/>
            <person name="Ritchie M.G."/>
            <person name="Robin C."/>
            <person name="Rogers Y.H."/>
            <person name="Rohde C."/>
            <person name="Rozas J."/>
            <person name="Rubenfield M.J."/>
            <person name="Ruiz A."/>
            <person name="Russo S."/>
            <person name="Salzberg S.L."/>
            <person name="Sanchez-Gracia A."/>
            <person name="Saranga D.J."/>
            <person name="Sato H."/>
            <person name="Schaeffer S.W."/>
            <person name="Schatz M.C."/>
            <person name="Schlenke T."/>
            <person name="Schwartz R."/>
            <person name="Segarra C."/>
            <person name="Singh R.S."/>
            <person name="Sirot L."/>
            <person name="Sirota M."/>
            <person name="Sisneros N.B."/>
            <person name="Smith C.D."/>
            <person name="Smith T.F."/>
            <person name="Spieth J."/>
            <person name="Stage D.E."/>
            <person name="Stark A."/>
            <person name="Stephan W."/>
            <person name="Strausberg R.L."/>
            <person name="Strempel S."/>
            <person name="Sturgill D."/>
            <person name="Sutton G."/>
            <person name="Sutton G.G."/>
            <person name="Tao W."/>
            <person name="Teichmann S."/>
            <person name="Tobari Y.N."/>
            <person name="Tomimura Y."/>
            <person name="Tsolas J.M."/>
            <person name="Valente V.L."/>
            <person name="Venter E."/>
            <person name="Venter J.C."/>
            <person name="Vicario S."/>
            <person name="Vieira F.G."/>
            <person name="Vilella A.J."/>
            <person name="Villasante A."/>
            <person name="Walenz B."/>
            <person name="Wang J."/>
            <person name="Wasserman M."/>
            <person name="Watts T."/>
            <person name="Wilson D."/>
            <person name="Wilson R.K."/>
            <person name="Wing R.A."/>
            <person name="Wolfner M.F."/>
            <person name="Wong A."/>
            <person name="Wong G.K."/>
            <person name="Wu C.I."/>
            <person name="Wu G."/>
            <person name="Yamamoto D."/>
            <person name="Yang H.P."/>
            <person name="Yang S.P."/>
            <person name="Yorke J.A."/>
            <person name="Yoshida K."/>
            <person name="Zdobnov E."/>
            <person name="Zhang P."/>
            <person name="Zhang Y."/>
            <person name="Zimin A.V."/>
            <person name="Baldwin J."/>
            <person name="Abdouelleil A."/>
            <person name="Abdulkadir J."/>
            <person name="Abebe A."/>
            <person name="Abera B."/>
            <person name="Abreu J."/>
            <person name="Acer S.C."/>
            <person name="Aftuck L."/>
            <person name="Alexander A."/>
            <person name="An P."/>
            <person name="Anderson E."/>
            <person name="Anderson S."/>
            <person name="Arachi H."/>
            <person name="Azer M."/>
            <person name="Bachantsang P."/>
            <person name="Barry A."/>
            <person name="Bayul T."/>
            <person name="Berlin A."/>
            <person name="Bessette D."/>
            <person name="Bloom T."/>
            <person name="Blye J."/>
            <person name="Boguslavskiy L."/>
            <person name="Bonnet C."/>
            <person name="Boukhgalter B."/>
            <person name="Bourzgui I."/>
            <person name="Brown A."/>
            <person name="Cahill P."/>
            <person name="Channer S."/>
            <person name="Cheshatsang Y."/>
            <person name="Chuda L."/>
            <person name="Citroen M."/>
            <person name="Collymore A."/>
            <person name="Cooke P."/>
            <person name="Costello M."/>
            <person name="D'Aco K."/>
            <person name="Daza R."/>
            <person name="De Haan G."/>
            <person name="DeGray S."/>
            <person name="DeMaso C."/>
            <person name="Dhargay N."/>
            <person name="Dooley K."/>
            <person name="Dooley E."/>
            <person name="Doricent M."/>
            <person name="Dorje P."/>
            <person name="Dorjee K."/>
            <person name="Dupes A."/>
            <person name="Elong R."/>
            <person name="Falk J."/>
            <person name="Farina A."/>
            <person name="Faro S."/>
            <person name="Ferguson D."/>
            <person name="Fisher S."/>
            <person name="Foley C.D."/>
            <person name="Franke A."/>
            <person name="Friedrich D."/>
            <person name="Gadbois L."/>
            <person name="Gearin G."/>
            <person name="Gearin C.R."/>
            <person name="Giannoukos G."/>
            <person name="Goode T."/>
            <person name="Graham J."/>
            <person name="Grandbois E."/>
            <person name="Grewal S."/>
            <person name="Gyaltsen K."/>
            <person name="Hafez N."/>
            <person name="Hagos B."/>
            <person name="Hall J."/>
            <person name="Henson C."/>
            <person name="Hollinger A."/>
            <person name="Honan T."/>
            <person name="Huard M.D."/>
            <person name="Hughes L."/>
            <person name="Hurhula B."/>
            <person name="Husby M.E."/>
            <person name="Kamat A."/>
            <person name="Kanga B."/>
            <person name="Kashin S."/>
            <person name="Khazanovich D."/>
            <person name="Kisner P."/>
            <person name="Lance K."/>
            <person name="Lara M."/>
            <person name="Lee W."/>
            <person name="Lennon N."/>
            <person name="Letendre F."/>
            <person name="LeVine R."/>
            <person name="Lipovsky A."/>
            <person name="Liu X."/>
            <person name="Liu J."/>
            <person name="Liu S."/>
            <person name="Lokyitsang T."/>
            <person name="Lokyitsang Y."/>
            <person name="Lubonja R."/>
            <person name="Lui A."/>
            <person name="MacDonald P."/>
            <person name="Magnisalis V."/>
            <person name="Maru K."/>
            <person name="Matthews C."/>
            <person name="McCusker W."/>
            <person name="McDonough S."/>
            <person name="Mehta T."/>
            <person name="Meldrim J."/>
            <person name="Meneus L."/>
            <person name="Mihai O."/>
            <person name="Mihalev A."/>
            <person name="Mihova T."/>
            <person name="Mittelman R."/>
            <person name="Mlenga V."/>
            <person name="Montmayeur A."/>
            <person name="Mulrain L."/>
            <person name="Navidi A."/>
            <person name="Naylor J."/>
            <person name="Negash T."/>
            <person name="Nguyen T."/>
            <person name="Nguyen N."/>
            <person name="Nicol R."/>
            <person name="Norbu C."/>
            <person name="Norbu N."/>
            <person name="Novod N."/>
            <person name="O'Neill B."/>
            <person name="Osman S."/>
            <person name="Markiewicz E."/>
            <person name="Oyono O.L."/>
            <person name="Patti C."/>
            <person name="Phunkhang P."/>
            <person name="Pierre F."/>
            <person name="Priest M."/>
            <person name="Raghuraman S."/>
            <person name="Rege F."/>
            <person name="Reyes R."/>
            <person name="Rise C."/>
            <person name="Rogov P."/>
            <person name="Ross K."/>
            <person name="Ryan E."/>
            <person name="Settipalli S."/>
            <person name="Shea T."/>
            <person name="Sherpa N."/>
            <person name="Shi L."/>
            <person name="Shih D."/>
            <person name="Sparrow T."/>
            <person name="Spaulding J."/>
            <person name="Stalker J."/>
            <person name="Stange-Thomann N."/>
            <person name="Stavropoulos S."/>
            <person name="Stone C."/>
            <person name="Strader C."/>
            <person name="Tesfaye S."/>
            <person name="Thomson T."/>
            <person name="Thoulutsang Y."/>
            <person name="Thoulutsang D."/>
            <person name="Topham K."/>
            <person name="Topping I."/>
            <person name="Tsamla T."/>
            <person name="Vassiliev H."/>
            <person name="Vo A."/>
            <person name="Wangchuk T."/>
            <person name="Wangdi T."/>
            <person name="Weiand M."/>
            <person name="Wilkinson J."/>
            <person name="Wilson A."/>
            <person name="Yadav S."/>
            <person name="Young G."/>
            <person name="Yu Q."/>
            <person name="Zembek L."/>
            <person name="Zhong D."/>
            <person name="Zimmer A."/>
            <person name="Zwirko Z."/>
            <person name="Jaffe D.B."/>
            <person name="Alvarez P."/>
            <person name="Brockman W."/>
            <person name="Butler J."/>
            <person name="Chin C."/>
            <person name="Gnerre S."/>
            <person name="Grabherr M."/>
            <person name="Kleber M."/>
            <person name="Mauceli E."/>
            <person name="MacCallum I."/>
        </authorList>
    </citation>
    <scope>NUCLEOTIDE SEQUENCE [LARGE SCALE GENOMIC DNA]</scope>
    <source>
        <strain evidence="5">Tucson 15081-1352.22</strain>
    </source>
</reference>
<dbReference type="GO" id="GO:0031468">
    <property type="term" value="P:nuclear membrane reassembly"/>
    <property type="evidence" value="ECO:0007669"/>
    <property type="project" value="EnsemblMetazoa"/>
</dbReference>
<dbReference type="Gene3D" id="1.10.720.40">
    <property type="match status" value="1"/>
</dbReference>
<dbReference type="InterPro" id="IPR003887">
    <property type="entry name" value="LEM_dom"/>
</dbReference>